<comment type="catalytic activity">
    <reaction evidence="10 11">
        <text>nicotinate beta-D-ribonucleotide + ATP + H(+) = deamido-NAD(+) + diphosphate</text>
        <dbReference type="Rhea" id="RHEA:22860"/>
        <dbReference type="ChEBI" id="CHEBI:15378"/>
        <dbReference type="ChEBI" id="CHEBI:30616"/>
        <dbReference type="ChEBI" id="CHEBI:33019"/>
        <dbReference type="ChEBI" id="CHEBI:57502"/>
        <dbReference type="ChEBI" id="CHEBI:58437"/>
        <dbReference type="EC" id="2.7.7.18"/>
    </reaction>
</comment>
<dbReference type="GO" id="GO:0005524">
    <property type="term" value="F:ATP binding"/>
    <property type="evidence" value="ECO:0007669"/>
    <property type="project" value="UniProtKB-KW"/>
</dbReference>
<keyword evidence="4 11" id="KW-0662">Pyridine nucleotide biosynthesis</keyword>
<reference evidence="13 14" key="2">
    <citation type="submission" date="2011-11" db="EMBL/GenBank/DDBJ databases">
        <authorList>
            <consortium name="US DOE Joint Genome Institute"/>
            <person name="Lucas S."/>
            <person name="Han J."/>
            <person name="Lapidus A."/>
            <person name="Cheng J.-F."/>
            <person name="Goodwin L."/>
            <person name="Pitluck S."/>
            <person name="Peters L."/>
            <person name="Ovchinnikova G."/>
            <person name="Zhang X."/>
            <person name="Detter J.C."/>
            <person name="Han C."/>
            <person name="Tapia R."/>
            <person name="Land M."/>
            <person name="Hauser L."/>
            <person name="Kyrpides N."/>
            <person name="Ivanova N."/>
            <person name="Pagani I."/>
            <person name="Vogl K."/>
            <person name="Liu Z."/>
            <person name="Overmann J."/>
            <person name="Frigaard N.-U."/>
            <person name="Bryant D."/>
            <person name="Woyke T."/>
        </authorList>
    </citation>
    <scope>NUCLEOTIDE SEQUENCE [LARGE SCALE GENOMIC DNA]</scope>
    <source>
        <strain evidence="13 14">970</strain>
    </source>
</reference>
<evidence type="ECO:0000313" key="13">
    <source>
        <dbReference type="EMBL" id="EIC22672.1"/>
    </source>
</evidence>
<dbReference type="NCBIfam" id="TIGR00125">
    <property type="entry name" value="cyt_tran_rel"/>
    <property type="match status" value="1"/>
</dbReference>
<evidence type="ECO:0000256" key="8">
    <source>
        <dbReference type="ARBA" id="ARBA00022840"/>
    </source>
</evidence>
<protein>
    <recommendedName>
        <fullName evidence="11">Probable nicotinate-nucleotide adenylyltransferase</fullName>
        <ecNumber evidence="11">2.7.7.18</ecNumber>
    </recommendedName>
    <alternativeName>
        <fullName evidence="11">Deamido-NAD(+) diphosphorylase</fullName>
    </alternativeName>
    <alternativeName>
        <fullName evidence="11">Deamido-NAD(+) pyrophosphorylase</fullName>
    </alternativeName>
    <alternativeName>
        <fullName evidence="11">Nicotinate mononucleotide adenylyltransferase</fullName>
        <shortName evidence="11">NaMN adenylyltransferase</shortName>
    </alternativeName>
</protein>
<dbReference type="EMBL" id="JH603169">
    <property type="protein sequence ID" value="EIC22672.1"/>
    <property type="molecule type" value="Genomic_DNA"/>
</dbReference>
<evidence type="ECO:0000256" key="7">
    <source>
        <dbReference type="ARBA" id="ARBA00022741"/>
    </source>
</evidence>
<dbReference type="eggNOG" id="COG1057">
    <property type="taxonomic scope" value="Bacteria"/>
</dbReference>
<dbReference type="GO" id="GO:0009435">
    <property type="term" value="P:NAD+ biosynthetic process"/>
    <property type="evidence" value="ECO:0007669"/>
    <property type="project" value="UniProtKB-UniRule"/>
</dbReference>
<dbReference type="Gene3D" id="3.40.50.620">
    <property type="entry name" value="HUPs"/>
    <property type="match status" value="1"/>
</dbReference>
<keyword evidence="8 11" id="KW-0067">ATP-binding</keyword>
<gene>
    <name evidence="11" type="primary">nadD</name>
    <name evidence="13" type="ORF">Thi970DRAFT_02950</name>
</gene>
<dbReference type="UniPathway" id="UPA00253">
    <property type="reaction ID" value="UER00332"/>
</dbReference>
<dbReference type="HOGENOM" id="CLU_069765_0_0_6"/>
<keyword evidence="7 11" id="KW-0547">Nucleotide-binding</keyword>
<dbReference type="NCBIfam" id="TIGR00482">
    <property type="entry name" value="nicotinate (nicotinamide) nucleotide adenylyltransferase"/>
    <property type="match status" value="1"/>
</dbReference>
<name>H8Z2B0_9GAMM</name>
<evidence type="ECO:0000256" key="1">
    <source>
        <dbReference type="ARBA" id="ARBA00002324"/>
    </source>
</evidence>
<dbReference type="HAMAP" id="MF_00244">
    <property type="entry name" value="NaMN_adenylyltr"/>
    <property type="match status" value="1"/>
</dbReference>
<sequence>MIGIFGGTFDPVHFGHLRPALEVHQTLGLEELRLIPLNQAVHRAQPVASGEARLRMLEAAVADQPGFFVDRRELDRAGPSRTLDTLLSLRAEFGQQRPLCLLIGGDAFETFADWHQPERILKLAHLVVMRRPEASEPSDPRLHAMLARQRTAEVERLRQTPAGAIWYQHVTQLAISATAIRAALALGESPRYLLPEPVFAMIRATGMYASERSGGDFDAARADQTDDRLR</sequence>
<dbReference type="InterPro" id="IPR005248">
    <property type="entry name" value="NadD/NMNAT"/>
</dbReference>
<evidence type="ECO:0000256" key="11">
    <source>
        <dbReference type="HAMAP-Rule" id="MF_00244"/>
    </source>
</evidence>
<dbReference type="Proteomes" id="UP000002964">
    <property type="component" value="Unassembled WGS sequence"/>
</dbReference>
<comment type="similarity">
    <text evidence="3 11">Belongs to the NadD family.</text>
</comment>
<keyword evidence="5 11" id="KW-0808">Transferase</keyword>
<evidence type="ECO:0000256" key="3">
    <source>
        <dbReference type="ARBA" id="ARBA00009014"/>
    </source>
</evidence>
<dbReference type="OrthoDB" id="5295945at2"/>
<comment type="function">
    <text evidence="1 11">Catalyzes the reversible adenylation of nicotinate mononucleotide (NaMN) to nicotinic acid adenine dinucleotide (NaAD).</text>
</comment>
<evidence type="ECO:0000256" key="5">
    <source>
        <dbReference type="ARBA" id="ARBA00022679"/>
    </source>
</evidence>
<evidence type="ECO:0000256" key="10">
    <source>
        <dbReference type="ARBA" id="ARBA00048721"/>
    </source>
</evidence>
<accession>H8Z2B0</accession>
<dbReference type="STRING" id="631362.Thi970DRAFT_02950"/>
<dbReference type="AlphaFoldDB" id="H8Z2B0"/>
<dbReference type="CDD" id="cd02165">
    <property type="entry name" value="NMNAT"/>
    <property type="match status" value="1"/>
</dbReference>
<organism evidence="13 14">
    <name type="scientific">Thiorhodovibrio frisius</name>
    <dbReference type="NCBI Taxonomy" id="631362"/>
    <lineage>
        <taxon>Bacteria</taxon>
        <taxon>Pseudomonadati</taxon>
        <taxon>Pseudomonadota</taxon>
        <taxon>Gammaproteobacteria</taxon>
        <taxon>Chromatiales</taxon>
        <taxon>Chromatiaceae</taxon>
        <taxon>Thiorhodovibrio</taxon>
    </lineage>
</organism>
<reference evidence="14" key="1">
    <citation type="submission" date="2011-06" db="EMBL/GenBank/DDBJ databases">
        <authorList>
            <consortium name="US DOE Joint Genome Institute (JGI-PGF)"/>
            <person name="Lucas S."/>
            <person name="Han J."/>
            <person name="Lapidus A."/>
            <person name="Cheng J.-F."/>
            <person name="Goodwin L."/>
            <person name="Pitluck S."/>
            <person name="Peters L."/>
            <person name="Land M.L."/>
            <person name="Hauser L."/>
            <person name="Vogl K."/>
            <person name="Liu Z."/>
            <person name="Overmann J."/>
            <person name="Frigaard N.-U."/>
            <person name="Bryant D.A."/>
            <person name="Woyke T.J."/>
        </authorList>
    </citation>
    <scope>NUCLEOTIDE SEQUENCE [LARGE SCALE GENOMIC DNA]</scope>
    <source>
        <strain evidence="14">970</strain>
    </source>
</reference>
<evidence type="ECO:0000256" key="6">
    <source>
        <dbReference type="ARBA" id="ARBA00022695"/>
    </source>
</evidence>
<dbReference type="RefSeq" id="WP_009149649.1">
    <property type="nucleotide sequence ID" value="NZ_CP121471.1"/>
</dbReference>
<evidence type="ECO:0000313" key="14">
    <source>
        <dbReference type="Proteomes" id="UP000002964"/>
    </source>
</evidence>
<dbReference type="PANTHER" id="PTHR39321:SF3">
    <property type="entry name" value="PHOSPHOPANTETHEINE ADENYLYLTRANSFERASE"/>
    <property type="match status" value="1"/>
</dbReference>
<evidence type="ECO:0000256" key="9">
    <source>
        <dbReference type="ARBA" id="ARBA00023027"/>
    </source>
</evidence>
<evidence type="ECO:0000256" key="2">
    <source>
        <dbReference type="ARBA" id="ARBA00005019"/>
    </source>
</evidence>
<dbReference type="NCBIfam" id="NF000839">
    <property type="entry name" value="PRK00071.1-1"/>
    <property type="match status" value="1"/>
</dbReference>
<evidence type="ECO:0000259" key="12">
    <source>
        <dbReference type="Pfam" id="PF01467"/>
    </source>
</evidence>
<dbReference type="SUPFAM" id="SSF52374">
    <property type="entry name" value="Nucleotidylyl transferase"/>
    <property type="match status" value="1"/>
</dbReference>
<dbReference type="EC" id="2.7.7.18" evidence="11"/>
<dbReference type="Pfam" id="PF01467">
    <property type="entry name" value="CTP_transf_like"/>
    <property type="match status" value="1"/>
</dbReference>
<feature type="domain" description="Cytidyltransferase-like" evidence="12">
    <location>
        <begin position="4"/>
        <end position="182"/>
    </location>
</feature>
<keyword evidence="6 11" id="KW-0548">Nucleotidyltransferase</keyword>
<dbReference type="GO" id="GO:0004515">
    <property type="term" value="F:nicotinate-nucleotide adenylyltransferase activity"/>
    <property type="evidence" value="ECO:0007669"/>
    <property type="project" value="UniProtKB-UniRule"/>
</dbReference>
<comment type="pathway">
    <text evidence="2 11">Cofactor biosynthesis; NAD(+) biosynthesis; deamido-NAD(+) from nicotinate D-ribonucleotide: step 1/1.</text>
</comment>
<evidence type="ECO:0000256" key="4">
    <source>
        <dbReference type="ARBA" id="ARBA00022642"/>
    </source>
</evidence>
<dbReference type="InterPro" id="IPR004821">
    <property type="entry name" value="Cyt_trans-like"/>
</dbReference>
<dbReference type="InterPro" id="IPR014729">
    <property type="entry name" value="Rossmann-like_a/b/a_fold"/>
</dbReference>
<keyword evidence="14" id="KW-1185">Reference proteome</keyword>
<dbReference type="PANTHER" id="PTHR39321">
    <property type="entry name" value="NICOTINATE-NUCLEOTIDE ADENYLYLTRANSFERASE-RELATED"/>
    <property type="match status" value="1"/>
</dbReference>
<keyword evidence="9 11" id="KW-0520">NAD</keyword>
<proteinExistence type="inferred from homology"/>